<sequence length="286" mass="31193">MSTPTVRRRRLGAKLRALRDVLGLTLEEVAEKSAGKITVAKLSRLETARTAAKPDDVEMLLSLYGVDDPELQAALLALASEGARRGWWHSYRGVLSPVYEDLISLEADAASARSWQMGAIPGLLQTAEYAREIITTTAMSAAVEERVDALVEVRLARQAVLTSRERPLDLCVIIAENALHTRCLGEGVMHDQLTRLHTLSRRPNITIQVMPPDAPPHVGQMGSFSILGFNGHADLDVVHVESLTSALYVEDGEQVGVYQDAFDRLRAAALPAEASADRIAEIRKLA</sequence>
<dbReference type="Proteomes" id="UP000556436">
    <property type="component" value="Unassembled WGS sequence"/>
</dbReference>
<dbReference type="RefSeq" id="WP_311775274.1">
    <property type="nucleotide sequence ID" value="NZ_JACHJG010000005.1"/>
</dbReference>
<evidence type="ECO:0000313" key="3">
    <source>
        <dbReference type="Proteomes" id="UP000556436"/>
    </source>
</evidence>
<dbReference type="CDD" id="cd00093">
    <property type="entry name" value="HTH_XRE"/>
    <property type="match status" value="1"/>
</dbReference>
<dbReference type="InterPro" id="IPR043917">
    <property type="entry name" value="DUF5753"/>
</dbReference>
<dbReference type="AlphaFoldDB" id="A0A7W7LBP5"/>
<dbReference type="GO" id="GO:0003677">
    <property type="term" value="F:DNA binding"/>
    <property type="evidence" value="ECO:0007669"/>
    <property type="project" value="InterPro"/>
</dbReference>
<dbReference type="InterPro" id="IPR010982">
    <property type="entry name" value="Lambda_DNA-bd_dom_sf"/>
</dbReference>
<organism evidence="2 3">
    <name type="scientific">Streptomyces netropsis</name>
    <name type="common">Streptoverticillium netropsis</name>
    <dbReference type="NCBI Taxonomy" id="55404"/>
    <lineage>
        <taxon>Bacteria</taxon>
        <taxon>Bacillati</taxon>
        <taxon>Actinomycetota</taxon>
        <taxon>Actinomycetes</taxon>
        <taxon>Kitasatosporales</taxon>
        <taxon>Streptomycetaceae</taxon>
        <taxon>Streptomyces</taxon>
    </lineage>
</organism>
<comment type="caution">
    <text evidence="2">The sequence shown here is derived from an EMBL/GenBank/DDBJ whole genome shotgun (WGS) entry which is preliminary data.</text>
</comment>
<evidence type="ECO:0000259" key="1">
    <source>
        <dbReference type="PROSITE" id="PS50943"/>
    </source>
</evidence>
<dbReference type="Pfam" id="PF19054">
    <property type="entry name" value="DUF5753"/>
    <property type="match status" value="1"/>
</dbReference>
<reference evidence="2 3" key="1">
    <citation type="submission" date="2020-08" db="EMBL/GenBank/DDBJ databases">
        <title>Genomic Encyclopedia of Type Strains, Phase III (KMG-III): the genomes of soil and plant-associated and newly described type strains.</title>
        <authorList>
            <person name="Whitman W."/>
        </authorList>
    </citation>
    <scope>NUCLEOTIDE SEQUENCE [LARGE SCALE GENOMIC DNA]</scope>
    <source>
        <strain evidence="2 3">CECT 3265</strain>
    </source>
</reference>
<name>A0A7W7LBP5_STRNE</name>
<accession>A0A7W7LBP5</accession>
<dbReference type="Gene3D" id="1.10.260.40">
    <property type="entry name" value="lambda repressor-like DNA-binding domains"/>
    <property type="match status" value="1"/>
</dbReference>
<dbReference type="SUPFAM" id="SSF47413">
    <property type="entry name" value="lambda repressor-like DNA-binding domains"/>
    <property type="match status" value="1"/>
</dbReference>
<dbReference type="SMART" id="SM00530">
    <property type="entry name" value="HTH_XRE"/>
    <property type="match status" value="1"/>
</dbReference>
<evidence type="ECO:0000313" key="2">
    <source>
        <dbReference type="EMBL" id="MBB4887077.1"/>
    </source>
</evidence>
<protein>
    <submittedName>
        <fullName evidence="2">Transcriptional regulator with XRE-family HTH domain</fullName>
    </submittedName>
</protein>
<dbReference type="Pfam" id="PF13560">
    <property type="entry name" value="HTH_31"/>
    <property type="match status" value="1"/>
</dbReference>
<dbReference type="PROSITE" id="PS50943">
    <property type="entry name" value="HTH_CROC1"/>
    <property type="match status" value="1"/>
</dbReference>
<keyword evidence="3" id="KW-1185">Reference proteome</keyword>
<dbReference type="EMBL" id="JACHJG010000005">
    <property type="protein sequence ID" value="MBB4887077.1"/>
    <property type="molecule type" value="Genomic_DNA"/>
</dbReference>
<feature type="domain" description="HTH cro/C1-type" evidence="1">
    <location>
        <begin position="15"/>
        <end position="71"/>
    </location>
</feature>
<dbReference type="InterPro" id="IPR001387">
    <property type="entry name" value="Cro/C1-type_HTH"/>
</dbReference>
<gene>
    <name evidence="2" type="ORF">FHS38_003122</name>
</gene>
<proteinExistence type="predicted"/>